<protein>
    <submittedName>
        <fullName evidence="1">Uncharacterized protein</fullName>
    </submittedName>
</protein>
<name>A0A4D9D2T5_9STRA</name>
<gene>
    <name evidence="1" type="ORF">NSK_004324</name>
</gene>
<dbReference type="AlphaFoldDB" id="A0A4D9D2T5"/>
<evidence type="ECO:0000313" key="1">
    <source>
        <dbReference type="EMBL" id="TFJ84333.1"/>
    </source>
</evidence>
<dbReference type="Proteomes" id="UP000355283">
    <property type="component" value="Unassembled WGS sequence"/>
</dbReference>
<proteinExistence type="predicted"/>
<dbReference type="EMBL" id="SDOX01000019">
    <property type="protein sequence ID" value="TFJ84333.1"/>
    <property type="molecule type" value="Genomic_DNA"/>
</dbReference>
<evidence type="ECO:0000313" key="2">
    <source>
        <dbReference type="Proteomes" id="UP000355283"/>
    </source>
</evidence>
<comment type="caution">
    <text evidence="1">The sequence shown here is derived from an EMBL/GenBank/DDBJ whole genome shotgun (WGS) entry which is preliminary data.</text>
</comment>
<accession>A0A4D9D2T5</accession>
<keyword evidence="2" id="KW-1185">Reference proteome</keyword>
<sequence length="151" mass="16588">MFKRFVYKSGLLLKGTAGAINEPTLSSVQAATAGLIVTAAYQTIQIKESRRSMTFSTQKKDGGKIASNKPLSVVLQEFEASLDANKMLRSCSKRQRMLFPLHRVHGDLDAKKDSVSAYVSFGALTTSESFRKLLNMSKRCNDALQPLLLNG</sequence>
<reference evidence="1 2" key="1">
    <citation type="submission" date="2019-01" db="EMBL/GenBank/DDBJ databases">
        <title>Nuclear Genome Assembly of the Microalgal Biofuel strain Nannochloropsis salina CCMP1776.</title>
        <authorList>
            <person name="Hovde B."/>
        </authorList>
    </citation>
    <scope>NUCLEOTIDE SEQUENCE [LARGE SCALE GENOMIC DNA]</scope>
    <source>
        <strain evidence="1 2">CCMP1776</strain>
    </source>
</reference>
<organism evidence="1 2">
    <name type="scientific">Nannochloropsis salina CCMP1776</name>
    <dbReference type="NCBI Taxonomy" id="1027361"/>
    <lineage>
        <taxon>Eukaryota</taxon>
        <taxon>Sar</taxon>
        <taxon>Stramenopiles</taxon>
        <taxon>Ochrophyta</taxon>
        <taxon>Eustigmatophyceae</taxon>
        <taxon>Eustigmatales</taxon>
        <taxon>Monodopsidaceae</taxon>
        <taxon>Microchloropsis</taxon>
        <taxon>Microchloropsis salina</taxon>
    </lineage>
</organism>